<comment type="subcellular location">
    <subcellularLocation>
        <location evidence="1">Cell membrane</location>
        <topology evidence="1">Multi-pass membrane protein</topology>
    </subcellularLocation>
</comment>
<feature type="transmembrane region" description="Helical" evidence="8">
    <location>
        <begin position="39"/>
        <end position="60"/>
    </location>
</feature>
<keyword evidence="2" id="KW-1003">Cell membrane</keyword>
<feature type="transmembrane region" description="Helical" evidence="8">
    <location>
        <begin position="425"/>
        <end position="448"/>
    </location>
</feature>
<comment type="caution">
    <text evidence="10">The sequence shown here is derived from an EMBL/GenBank/DDBJ whole genome shotgun (WGS) entry which is preliminary data.</text>
</comment>
<evidence type="ECO:0000256" key="2">
    <source>
        <dbReference type="ARBA" id="ARBA00022475"/>
    </source>
</evidence>
<evidence type="ECO:0000256" key="1">
    <source>
        <dbReference type="ARBA" id="ARBA00004651"/>
    </source>
</evidence>
<dbReference type="GO" id="GO:0004713">
    <property type="term" value="F:protein tyrosine kinase activity"/>
    <property type="evidence" value="ECO:0007669"/>
    <property type="project" value="TreeGrafter"/>
</dbReference>
<evidence type="ECO:0000256" key="3">
    <source>
        <dbReference type="ARBA" id="ARBA00022692"/>
    </source>
</evidence>
<keyword evidence="6" id="KW-0175">Coiled coil</keyword>
<evidence type="ECO:0000256" key="8">
    <source>
        <dbReference type="SAM" id="Phobius"/>
    </source>
</evidence>
<proteinExistence type="predicted"/>
<keyword evidence="4 8" id="KW-1133">Transmembrane helix</keyword>
<evidence type="ECO:0000313" key="11">
    <source>
        <dbReference type="Proteomes" id="UP000308054"/>
    </source>
</evidence>
<organism evidence="10 11">
    <name type="scientific">Marinicauda algicola</name>
    <dbReference type="NCBI Taxonomy" id="2029849"/>
    <lineage>
        <taxon>Bacteria</taxon>
        <taxon>Pseudomonadati</taxon>
        <taxon>Pseudomonadota</taxon>
        <taxon>Alphaproteobacteria</taxon>
        <taxon>Maricaulales</taxon>
        <taxon>Maricaulaceae</taxon>
        <taxon>Marinicauda</taxon>
    </lineage>
</organism>
<evidence type="ECO:0000259" key="9">
    <source>
        <dbReference type="Pfam" id="PF02706"/>
    </source>
</evidence>
<evidence type="ECO:0000256" key="7">
    <source>
        <dbReference type="SAM" id="MobiDB-lite"/>
    </source>
</evidence>
<keyword evidence="5 8" id="KW-0472">Membrane</keyword>
<dbReference type="PANTHER" id="PTHR32309">
    <property type="entry name" value="TYROSINE-PROTEIN KINASE"/>
    <property type="match status" value="1"/>
</dbReference>
<dbReference type="InterPro" id="IPR003856">
    <property type="entry name" value="LPS_length_determ_N"/>
</dbReference>
<dbReference type="Proteomes" id="UP000308054">
    <property type="component" value="Unassembled WGS sequence"/>
</dbReference>
<sequence>MGVMSDFHDSGPGRSAPPAHGRREIDLFDLAAIVWTQKFLIILVFLALFIPGAIAAYTLLTPTYEAETRLLVLLDEDDPTPGAAGSGGAFVLDQVLQSEIEILDSDAVRRRAIERRGAEPTSAALRRLRSGFSVSRAPNASVITATYESDDPELAATVLNAIVEAYLDYRQEVLVEDGAGQLRARLARAEIVAQEAAGELRAFLNDHGLVDFEAEQAAAVARVTDLQTRLLLAEAEAEAAAAGAAAIEARLTEIPQTIEHYVENDVTGQLLTLEVRRRELLARYLPDAPPVVAIEREIAALRDFIDAGGAQGAGQRRTGANPVYQELETARLQQAGAAAAQRRLAAMLRRQLADARAEADRLRALAPAHDRLRREVSAAETAAERLSEQSANAVAQAAGSGDAADAVRIVERAETPAEAKSLRKIAIAGAGVFALGLAGLLGLLVGYAQDWRDPAPRRSPPPHAPDPGGAGARAARQSAHPAPRRDPLPVLARVGRQ</sequence>
<feature type="coiled-coil region" evidence="6">
    <location>
        <begin position="338"/>
        <end position="389"/>
    </location>
</feature>
<dbReference type="InterPro" id="IPR050445">
    <property type="entry name" value="Bact_polysacc_biosynth/exp"/>
</dbReference>
<dbReference type="AlphaFoldDB" id="A0A4S2GX86"/>
<dbReference type="Pfam" id="PF02706">
    <property type="entry name" value="Wzz"/>
    <property type="match status" value="1"/>
</dbReference>
<dbReference type="PANTHER" id="PTHR32309:SF13">
    <property type="entry name" value="FERRIC ENTEROBACTIN TRANSPORT PROTEIN FEPE"/>
    <property type="match status" value="1"/>
</dbReference>
<keyword evidence="11" id="KW-1185">Reference proteome</keyword>
<feature type="compositionally biased region" description="Low complexity" evidence="7">
    <location>
        <begin position="472"/>
        <end position="481"/>
    </location>
</feature>
<protein>
    <recommendedName>
        <fullName evidence="9">Polysaccharide chain length determinant N-terminal domain-containing protein</fullName>
    </recommendedName>
</protein>
<name>A0A4S2GX86_9PROT</name>
<dbReference type="GO" id="GO:0005886">
    <property type="term" value="C:plasma membrane"/>
    <property type="evidence" value="ECO:0007669"/>
    <property type="project" value="UniProtKB-SubCell"/>
</dbReference>
<accession>A0A4S2GX86</accession>
<evidence type="ECO:0000256" key="4">
    <source>
        <dbReference type="ARBA" id="ARBA00022989"/>
    </source>
</evidence>
<gene>
    <name evidence="10" type="ORF">E5163_12755</name>
</gene>
<evidence type="ECO:0000256" key="6">
    <source>
        <dbReference type="SAM" id="Coils"/>
    </source>
</evidence>
<feature type="region of interest" description="Disordered" evidence="7">
    <location>
        <begin position="453"/>
        <end position="497"/>
    </location>
</feature>
<dbReference type="EMBL" id="SRXW01000004">
    <property type="protein sequence ID" value="TGY87790.1"/>
    <property type="molecule type" value="Genomic_DNA"/>
</dbReference>
<feature type="domain" description="Polysaccharide chain length determinant N-terminal" evidence="9">
    <location>
        <begin position="24"/>
        <end position="113"/>
    </location>
</feature>
<evidence type="ECO:0000256" key="5">
    <source>
        <dbReference type="ARBA" id="ARBA00023136"/>
    </source>
</evidence>
<evidence type="ECO:0000313" key="10">
    <source>
        <dbReference type="EMBL" id="TGY87790.1"/>
    </source>
</evidence>
<keyword evidence="3 8" id="KW-0812">Transmembrane</keyword>
<reference evidence="10 11" key="1">
    <citation type="journal article" date="2017" name="Int. J. Syst. Evol. Microbiol.">
        <title>Marinicauda algicola sp. nov., isolated from a marine red alga Rhodosorus marinus.</title>
        <authorList>
            <person name="Jeong S.E."/>
            <person name="Jeon S.H."/>
            <person name="Chun B.H."/>
            <person name="Kim D.W."/>
            <person name="Jeon C.O."/>
        </authorList>
    </citation>
    <scope>NUCLEOTIDE SEQUENCE [LARGE SCALE GENOMIC DNA]</scope>
    <source>
        <strain evidence="10 11">JCM 31718</strain>
    </source>
</reference>